<gene>
    <name evidence="3" type="ORF">Pmani_038989</name>
</gene>
<protein>
    <recommendedName>
        <fullName evidence="5">Secernin-2</fullName>
    </recommendedName>
</protein>
<reference evidence="3" key="1">
    <citation type="submission" date="2023-11" db="EMBL/GenBank/DDBJ databases">
        <title>Genome assemblies of two species of porcelain crab, Petrolisthes cinctipes and Petrolisthes manimaculis (Anomura: Porcellanidae).</title>
        <authorList>
            <person name="Angst P."/>
        </authorList>
    </citation>
    <scope>NUCLEOTIDE SEQUENCE</scope>
    <source>
        <strain evidence="3">PB745_02</strain>
        <tissue evidence="3">Gill</tissue>
    </source>
</reference>
<dbReference type="GO" id="GO:0016805">
    <property type="term" value="F:dipeptidase activity"/>
    <property type="evidence" value="ECO:0007669"/>
    <property type="project" value="InterPro"/>
</dbReference>
<comment type="caution">
    <text evidence="3">The sequence shown here is derived from an EMBL/GenBank/DDBJ whole genome shotgun (WGS) entry which is preliminary data.</text>
</comment>
<dbReference type="Gene3D" id="3.60.60.10">
    <property type="entry name" value="Penicillin V Acylase, Chain A"/>
    <property type="match status" value="1"/>
</dbReference>
<evidence type="ECO:0000256" key="1">
    <source>
        <dbReference type="ARBA" id="ARBA00005705"/>
    </source>
</evidence>
<dbReference type="EMBL" id="JAWZYT010006564">
    <property type="protein sequence ID" value="KAK4287952.1"/>
    <property type="molecule type" value="Genomic_DNA"/>
</dbReference>
<name>A0AAE1NEJ3_9EUCA</name>
<accession>A0AAE1NEJ3</accession>
<evidence type="ECO:0000256" key="2">
    <source>
        <dbReference type="SAM" id="MobiDB-lite"/>
    </source>
</evidence>
<proteinExistence type="inferred from homology"/>
<evidence type="ECO:0008006" key="5">
    <source>
        <dbReference type="Google" id="ProtNLM"/>
    </source>
</evidence>
<dbReference type="PANTHER" id="PTHR12994:SF17">
    <property type="entry name" value="LD30995P"/>
    <property type="match status" value="1"/>
</dbReference>
<dbReference type="InterPro" id="IPR005322">
    <property type="entry name" value="Peptidase_C69"/>
</dbReference>
<dbReference type="PANTHER" id="PTHR12994">
    <property type="entry name" value="SECERNIN"/>
    <property type="match status" value="1"/>
</dbReference>
<comment type="similarity">
    <text evidence="1">Belongs to the peptidase C69 family. Secernin subfamily.</text>
</comment>
<sequence length="394" mass="42961">MQHQPPVTSYNLHSHIKIIMSSKSPPPQSCDTFVVLGDRTKGGHIVFGKNSDRPQDEVQEVVYQPNANHAQGSKVKCTYIEIDQVETTHAVILSKPSWMWGAEMGANDRGVCIGNEAVWTKLQGDDDATERLLGMDLLRLGLERGSTAESALDIITSLLEQHGQGGPCSDTQPGLLYHNSFLIADTKEAWVLETAGRHWVAENIKSGHRNISNTLTITTNMDRSSEGVKEAAREAGWWDGTSEFNFADAFNADDNSDGGRQQCGQQLLAKLSQGGEFSLTEMFEYYETLSRVFVATTDHQHPTAASMVSVLSSDGDGNGDGNGRPSCHWFTATPDPKRSVFKPFIFTHNVKISPHTQRSKDTRRSGPGQDGATVRQEGEPLPPAVPTTAGGGRL</sequence>
<dbReference type="Proteomes" id="UP001292094">
    <property type="component" value="Unassembled WGS sequence"/>
</dbReference>
<dbReference type="GO" id="GO:0070004">
    <property type="term" value="F:cysteine-type exopeptidase activity"/>
    <property type="evidence" value="ECO:0007669"/>
    <property type="project" value="InterPro"/>
</dbReference>
<evidence type="ECO:0000313" key="4">
    <source>
        <dbReference type="Proteomes" id="UP001292094"/>
    </source>
</evidence>
<dbReference type="GO" id="GO:0006508">
    <property type="term" value="P:proteolysis"/>
    <property type="evidence" value="ECO:0007669"/>
    <property type="project" value="InterPro"/>
</dbReference>
<organism evidence="3 4">
    <name type="scientific">Petrolisthes manimaculis</name>
    <dbReference type="NCBI Taxonomy" id="1843537"/>
    <lineage>
        <taxon>Eukaryota</taxon>
        <taxon>Metazoa</taxon>
        <taxon>Ecdysozoa</taxon>
        <taxon>Arthropoda</taxon>
        <taxon>Crustacea</taxon>
        <taxon>Multicrustacea</taxon>
        <taxon>Malacostraca</taxon>
        <taxon>Eumalacostraca</taxon>
        <taxon>Eucarida</taxon>
        <taxon>Decapoda</taxon>
        <taxon>Pleocyemata</taxon>
        <taxon>Anomura</taxon>
        <taxon>Galatheoidea</taxon>
        <taxon>Porcellanidae</taxon>
        <taxon>Petrolisthes</taxon>
    </lineage>
</organism>
<evidence type="ECO:0000313" key="3">
    <source>
        <dbReference type="EMBL" id="KAK4287952.1"/>
    </source>
</evidence>
<feature type="region of interest" description="Disordered" evidence="2">
    <location>
        <begin position="351"/>
        <end position="394"/>
    </location>
</feature>
<dbReference type="Pfam" id="PF03577">
    <property type="entry name" value="Peptidase_C69"/>
    <property type="match status" value="1"/>
</dbReference>
<keyword evidence="4" id="KW-1185">Reference proteome</keyword>
<dbReference type="AlphaFoldDB" id="A0AAE1NEJ3"/>